<keyword evidence="4" id="KW-1185">Reference proteome</keyword>
<feature type="transmembrane region" description="Helical" evidence="2">
    <location>
        <begin position="38"/>
        <end position="58"/>
    </location>
</feature>
<keyword evidence="2" id="KW-0812">Transmembrane</keyword>
<keyword evidence="2" id="KW-0472">Membrane</keyword>
<protein>
    <submittedName>
        <fullName evidence="3">Uncharacterized protein</fullName>
    </submittedName>
</protein>
<dbReference type="AlphaFoldDB" id="A0A7Y9I2Q1"/>
<dbReference type="Proteomes" id="UP000569914">
    <property type="component" value="Unassembled WGS sequence"/>
</dbReference>
<dbReference type="RefSeq" id="WP_179747726.1">
    <property type="nucleotide sequence ID" value="NZ_JACCBU010000001.1"/>
</dbReference>
<organism evidence="3 4">
    <name type="scientific">Microlunatus parietis</name>
    <dbReference type="NCBI Taxonomy" id="682979"/>
    <lineage>
        <taxon>Bacteria</taxon>
        <taxon>Bacillati</taxon>
        <taxon>Actinomycetota</taxon>
        <taxon>Actinomycetes</taxon>
        <taxon>Propionibacteriales</taxon>
        <taxon>Propionibacteriaceae</taxon>
        <taxon>Microlunatus</taxon>
    </lineage>
</organism>
<evidence type="ECO:0000256" key="1">
    <source>
        <dbReference type="SAM" id="MobiDB-lite"/>
    </source>
</evidence>
<evidence type="ECO:0000313" key="4">
    <source>
        <dbReference type="Proteomes" id="UP000569914"/>
    </source>
</evidence>
<gene>
    <name evidence="3" type="ORF">BKA15_000183</name>
</gene>
<keyword evidence="2" id="KW-1133">Transmembrane helix</keyword>
<dbReference type="EMBL" id="JACCBU010000001">
    <property type="protein sequence ID" value="NYE68854.1"/>
    <property type="molecule type" value="Genomic_DNA"/>
</dbReference>
<reference evidence="3 4" key="1">
    <citation type="submission" date="2020-07" db="EMBL/GenBank/DDBJ databases">
        <title>Sequencing the genomes of 1000 actinobacteria strains.</title>
        <authorList>
            <person name="Klenk H.-P."/>
        </authorList>
    </citation>
    <scope>NUCLEOTIDE SEQUENCE [LARGE SCALE GENOMIC DNA]</scope>
    <source>
        <strain evidence="3 4">DSM 22083</strain>
    </source>
</reference>
<proteinExistence type="predicted"/>
<feature type="transmembrane region" description="Helical" evidence="2">
    <location>
        <begin position="7"/>
        <end position="26"/>
    </location>
</feature>
<comment type="caution">
    <text evidence="3">The sequence shown here is derived from an EMBL/GenBank/DDBJ whole genome shotgun (WGS) entry which is preliminary data.</text>
</comment>
<evidence type="ECO:0000313" key="3">
    <source>
        <dbReference type="EMBL" id="NYE68854.1"/>
    </source>
</evidence>
<sequence length="95" mass="10005">MNKEPAVILGVIGAAVAAVLGVLVAFNLPLTQDQQDAIMAAIGPVGLLIIALITRQWVTPEARARSRERAALRQGRQEATPGTVRDVDLDPPAEA</sequence>
<feature type="region of interest" description="Disordered" evidence="1">
    <location>
        <begin position="68"/>
        <end position="95"/>
    </location>
</feature>
<evidence type="ECO:0000256" key="2">
    <source>
        <dbReference type="SAM" id="Phobius"/>
    </source>
</evidence>
<name>A0A7Y9I2Q1_9ACTN</name>
<accession>A0A7Y9I2Q1</accession>